<dbReference type="InterPro" id="IPR056681">
    <property type="entry name" value="DUF7779"/>
</dbReference>
<dbReference type="EMBL" id="WXEW01000008">
    <property type="protein sequence ID" value="NAS25440.1"/>
    <property type="molecule type" value="Genomic_DNA"/>
</dbReference>
<dbReference type="SUPFAM" id="SSF52540">
    <property type="entry name" value="P-loop containing nucleoside triphosphate hydrolases"/>
    <property type="match status" value="1"/>
</dbReference>
<dbReference type="GO" id="GO:0043531">
    <property type="term" value="F:ADP binding"/>
    <property type="evidence" value="ECO:0007669"/>
    <property type="project" value="InterPro"/>
</dbReference>
<evidence type="ECO:0000259" key="1">
    <source>
        <dbReference type="Pfam" id="PF25000"/>
    </source>
</evidence>
<dbReference type="AlphaFoldDB" id="A0A7C9J6X0"/>
<dbReference type="InterPro" id="IPR027417">
    <property type="entry name" value="P-loop_NTPase"/>
</dbReference>
<evidence type="ECO:0000313" key="2">
    <source>
        <dbReference type="EMBL" id="NAS25440.1"/>
    </source>
</evidence>
<comment type="caution">
    <text evidence="2">The sequence shown here is derived from an EMBL/GenBank/DDBJ whole genome shotgun (WGS) entry which is preliminary data.</text>
</comment>
<protein>
    <submittedName>
        <fullName evidence="2">Tetratricopeptide repeat protein</fullName>
    </submittedName>
</protein>
<dbReference type="PANTHER" id="PTHR46082">
    <property type="entry name" value="ATP/GTP-BINDING PROTEIN-RELATED"/>
    <property type="match status" value="1"/>
</dbReference>
<keyword evidence="3" id="KW-1185">Reference proteome</keyword>
<dbReference type="Gene3D" id="3.40.50.300">
    <property type="entry name" value="P-loop containing nucleotide triphosphate hydrolases"/>
    <property type="match status" value="1"/>
</dbReference>
<dbReference type="Proteomes" id="UP000479526">
    <property type="component" value="Unassembled WGS sequence"/>
</dbReference>
<accession>A0A7C9J6X0</accession>
<dbReference type="InterPro" id="IPR053137">
    <property type="entry name" value="NLR-like"/>
</dbReference>
<dbReference type="PANTHER" id="PTHR46082:SF6">
    <property type="entry name" value="AAA+ ATPASE DOMAIN-CONTAINING PROTEIN-RELATED"/>
    <property type="match status" value="1"/>
</dbReference>
<dbReference type="Gene3D" id="1.25.40.10">
    <property type="entry name" value="Tetratricopeptide repeat domain"/>
    <property type="match status" value="2"/>
</dbReference>
<dbReference type="Pfam" id="PF13424">
    <property type="entry name" value="TPR_12"/>
    <property type="match status" value="2"/>
</dbReference>
<feature type="domain" description="DUF7779" evidence="1">
    <location>
        <begin position="261"/>
        <end position="344"/>
    </location>
</feature>
<proteinExistence type="predicted"/>
<dbReference type="InterPro" id="IPR011990">
    <property type="entry name" value="TPR-like_helical_dom_sf"/>
</dbReference>
<reference evidence="2 3" key="1">
    <citation type="submission" date="2020-01" db="EMBL/GenBank/DDBJ databases">
        <title>Herbidospora sp. NEAU-GS84 nov., a novel actinomycete isolated from soil.</title>
        <authorList>
            <person name="Han L."/>
        </authorList>
    </citation>
    <scope>NUCLEOTIDE SEQUENCE [LARGE SCALE GENOMIC DNA]</scope>
    <source>
        <strain evidence="2 3">NEAU-GS84</strain>
    </source>
</reference>
<evidence type="ECO:0000313" key="3">
    <source>
        <dbReference type="Proteomes" id="UP000479526"/>
    </source>
</evidence>
<name>A0A7C9J6X0_9ACTN</name>
<dbReference type="Pfam" id="PF25000">
    <property type="entry name" value="DUF7779"/>
    <property type="match status" value="1"/>
</dbReference>
<sequence length="830" mass="92727">MPGKQPEIFERVPPRNTNFTGRDSLLRQLREANRPVTAVIPLPAALQGYGGVGKTHLAIEYAHRYRSHYDLIWWIPADQAYLVPAALAAMAPSLNLPNAALVGVRETAVAVREALEKGAPYGNWLLIFDNAEDASIAQYIPQGPGHVIITSRNPYWDERFRSLQVDVFTREESVQFLQKRLGGRITKDEASRLAEKMGDLPLALEQVGALQQRRSMSVDDYLELFDKQTAVLLDAERASDYPLTMTAAWRVSVSLLEERVPIALNLLRCCAFFGPDPIPLDVFRRGNQADAPSLKGLLTDPIEFDNAVEELTRHALIRSDTNTRSIQVHRLIQALLRADLDEKRKENHRAEVHRLLARSAPALPDDSTVWGDFAELVPHVGRSKLVKSTEPDVRMFALNVVRYLYSSGNYQSAMTLVDELIDRWKAAGGGRLDVLKARRHQANILRRMGEYQRVYDLDQETLDMVRAEFGPEHEETLIATNGLGGSMRARGMFREALDLDEKSVTLHERLRGPKDVLTLRAKNSLAIDYGLNSRFRPARRLHTEVYLAQSEAANPTSSELVLLSRNSMARAVRLMGGFKEACITGEQALTFGVQKLGKDHWATLITAKELSIAQRRAGALDEAIRNGRDTHTRLSRIFGPRHPDTIGAAVNVSNILRVRGELAEAFELAADMAEVYPQVYGDDHPFTIACRTNLSILHRLLGDVEKARRLNEAAHRDLVDRLGPAHHYVFSCAVNLASDLAAQGELDQALQLGEVTYRQLTEMFEPAHFLAMACAANLSLDRMAANRPDAEELRVYVAELYEERFELGQPDAVAAASGTRINCDFDPLPI</sequence>
<dbReference type="NCBIfam" id="NF040586">
    <property type="entry name" value="FxSxx_TPR"/>
    <property type="match status" value="1"/>
</dbReference>
<dbReference type="SUPFAM" id="SSF48452">
    <property type="entry name" value="TPR-like"/>
    <property type="match status" value="2"/>
</dbReference>
<gene>
    <name evidence="2" type="ORF">GT755_27625</name>
</gene>
<organism evidence="2 3">
    <name type="scientific">Herbidospora solisilvae</name>
    <dbReference type="NCBI Taxonomy" id="2696284"/>
    <lineage>
        <taxon>Bacteria</taxon>
        <taxon>Bacillati</taxon>
        <taxon>Actinomycetota</taxon>
        <taxon>Actinomycetes</taxon>
        <taxon>Streptosporangiales</taxon>
        <taxon>Streptosporangiaceae</taxon>
        <taxon>Herbidospora</taxon>
    </lineage>
</organism>